<dbReference type="InterPro" id="IPR054691">
    <property type="entry name" value="LeuA/HCS_post-cat"/>
</dbReference>
<organism evidence="6 7">
    <name type="scientific">Vigna mungo</name>
    <name type="common">Black gram</name>
    <name type="synonym">Phaseolus mungo</name>
    <dbReference type="NCBI Taxonomy" id="3915"/>
    <lineage>
        <taxon>Eukaryota</taxon>
        <taxon>Viridiplantae</taxon>
        <taxon>Streptophyta</taxon>
        <taxon>Embryophyta</taxon>
        <taxon>Tracheophyta</taxon>
        <taxon>Spermatophyta</taxon>
        <taxon>Magnoliopsida</taxon>
        <taxon>eudicotyledons</taxon>
        <taxon>Gunneridae</taxon>
        <taxon>Pentapetalae</taxon>
        <taxon>rosids</taxon>
        <taxon>fabids</taxon>
        <taxon>Fabales</taxon>
        <taxon>Fabaceae</taxon>
        <taxon>Papilionoideae</taxon>
        <taxon>50 kb inversion clade</taxon>
        <taxon>NPAAA clade</taxon>
        <taxon>indigoferoid/millettioid clade</taxon>
        <taxon>Phaseoleae</taxon>
        <taxon>Vigna</taxon>
    </lineage>
</organism>
<dbReference type="Pfam" id="PF00682">
    <property type="entry name" value="HMGL-like"/>
    <property type="match status" value="1"/>
</dbReference>
<dbReference type="Proteomes" id="UP001374535">
    <property type="component" value="Chromosome 6"/>
</dbReference>
<accession>A0AAQ3RTT0</accession>
<sequence>MGSVMVVVGCTSGTNECTGRWPWVVFLGGCWTEKMMDDGWPEDIAVAWEAVKHAQRPRICTSIATSAIHIKHKLRMSKKEVILIARDMIAFAKSLGCNDIQFGAEDATSRSEREFLYEILGVVIEAGATTVNIADTVGILMPFELGKLITDIKANTPGIANVIISTHCHNDLGLATANTIEGARAGARQLEVTVNGIGERAGNASLEEGDNVLNGLYTRINTRRILETSKMVEEYSGMHLQPHKALVGVNAFLHASGIHQDGMLKHKGTYQILSPEDIGHKITTEIGIVLGKLSGRQALRKRLEELGYELKEEEVDSLFLPFKAMAEKKKVVTDIDLKALVSYKVFNAEPIWKLGDLQVTCGTLGLSTTTVKLVNIDGTTHVACSIGMGVVDSAYKAINIIVKTTTHGRFWVEMIKKNSKEAAISGRQLANGEGVTTLPKERNKTALKHNTQKANFNQLNQKIIIDERLNKREKKRGGRDDKDIRNNNRMPQQKEDVPKGRKRRVSREKKEKRKRKISEIECREELDVYSVIDVALPENRRLGYQSIYDNVTVHSYTSGYPQTDVY</sequence>
<evidence type="ECO:0000256" key="2">
    <source>
        <dbReference type="ARBA" id="ARBA00022679"/>
    </source>
</evidence>
<dbReference type="Gene3D" id="3.20.20.70">
    <property type="entry name" value="Aldolase class I"/>
    <property type="match status" value="1"/>
</dbReference>
<name>A0AAQ3RTT0_VIGMU</name>
<gene>
    <name evidence="6" type="ORF">V8G54_018239</name>
</gene>
<dbReference type="EMBL" id="CP144695">
    <property type="protein sequence ID" value="WVZ04893.1"/>
    <property type="molecule type" value="Genomic_DNA"/>
</dbReference>
<keyword evidence="1" id="KW-0028">Amino-acid biosynthesis</keyword>
<dbReference type="InterPro" id="IPR050073">
    <property type="entry name" value="2-IPM_HCS-like"/>
</dbReference>
<evidence type="ECO:0000259" key="5">
    <source>
        <dbReference type="PROSITE" id="PS50991"/>
    </source>
</evidence>
<dbReference type="PROSITE" id="PS00816">
    <property type="entry name" value="AIPM_HOMOCIT_SYNTH_2"/>
    <property type="match status" value="1"/>
</dbReference>
<dbReference type="Gene3D" id="3.30.160.740">
    <property type="match status" value="1"/>
</dbReference>
<dbReference type="GO" id="GO:0009507">
    <property type="term" value="C:chloroplast"/>
    <property type="evidence" value="ECO:0007669"/>
    <property type="project" value="TreeGrafter"/>
</dbReference>
<protein>
    <recommendedName>
        <fullName evidence="5">Pyruvate carboxyltransferase domain-containing protein</fullName>
    </recommendedName>
</protein>
<dbReference type="InterPro" id="IPR013709">
    <property type="entry name" value="2-isopropylmalate_synth_dimer"/>
</dbReference>
<dbReference type="PROSITE" id="PS50991">
    <property type="entry name" value="PYR_CT"/>
    <property type="match status" value="1"/>
</dbReference>
<dbReference type="Pfam" id="PF08502">
    <property type="entry name" value="LeuA_dimer"/>
    <property type="match status" value="1"/>
</dbReference>
<proteinExistence type="predicted"/>
<dbReference type="GO" id="GO:0009098">
    <property type="term" value="P:L-leucine biosynthetic process"/>
    <property type="evidence" value="ECO:0007669"/>
    <property type="project" value="InterPro"/>
</dbReference>
<dbReference type="Gene3D" id="1.10.238.260">
    <property type="match status" value="1"/>
</dbReference>
<evidence type="ECO:0000313" key="6">
    <source>
        <dbReference type="EMBL" id="WVZ04893.1"/>
    </source>
</evidence>
<evidence type="ECO:0000256" key="3">
    <source>
        <dbReference type="ARBA" id="ARBA00023304"/>
    </source>
</evidence>
<dbReference type="PANTHER" id="PTHR10277:SF74">
    <property type="entry name" value="2-ISOPROPYLMALATE SYNTHASE-RELATED"/>
    <property type="match status" value="1"/>
</dbReference>
<dbReference type="InterPro" id="IPR002034">
    <property type="entry name" value="AIPM/Hcit_synth_CS"/>
</dbReference>
<evidence type="ECO:0000256" key="4">
    <source>
        <dbReference type="SAM" id="MobiDB-lite"/>
    </source>
</evidence>
<dbReference type="PANTHER" id="PTHR10277">
    <property type="entry name" value="HOMOCITRATE SYNTHASE-RELATED"/>
    <property type="match status" value="1"/>
</dbReference>
<feature type="region of interest" description="Disordered" evidence="4">
    <location>
        <begin position="467"/>
        <end position="516"/>
    </location>
</feature>
<feature type="compositionally biased region" description="Basic residues" evidence="4">
    <location>
        <begin position="500"/>
        <end position="516"/>
    </location>
</feature>
<dbReference type="SUPFAM" id="SSF51569">
    <property type="entry name" value="Aldolase"/>
    <property type="match status" value="1"/>
</dbReference>
<dbReference type="Pfam" id="PF22617">
    <property type="entry name" value="HCS_D2"/>
    <property type="match status" value="1"/>
</dbReference>
<dbReference type="GO" id="GO:0003852">
    <property type="term" value="F:2-isopropylmalate synthase activity"/>
    <property type="evidence" value="ECO:0007669"/>
    <property type="project" value="InterPro"/>
</dbReference>
<feature type="compositionally biased region" description="Basic and acidic residues" evidence="4">
    <location>
        <begin position="478"/>
        <end position="499"/>
    </location>
</feature>
<keyword evidence="7" id="KW-1185">Reference proteome</keyword>
<dbReference type="InterPro" id="IPR000891">
    <property type="entry name" value="PYR_CT"/>
</dbReference>
<keyword evidence="2" id="KW-0808">Transferase</keyword>
<feature type="domain" description="Pyruvate carboxyltransferase" evidence="5">
    <location>
        <begin position="109"/>
        <end position="230"/>
    </location>
</feature>
<keyword evidence="3" id="KW-0100">Branched-chain amino acid biosynthesis</keyword>
<dbReference type="AlphaFoldDB" id="A0AAQ3RTT0"/>
<dbReference type="FunFam" id="1.10.238.260:FF:000001">
    <property type="entry name" value="2-isopropylmalate synthase"/>
    <property type="match status" value="1"/>
</dbReference>
<evidence type="ECO:0000256" key="1">
    <source>
        <dbReference type="ARBA" id="ARBA00022605"/>
    </source>
</evidence>
<reference evidence="6 7" key="1">
    <citation type="journal article" date="2023" name="Life. Sci Alliance">
        <title>Evolutionary insights into 3D genome organization and epigenetic landscape of Vigna mungo.</title>
        <authorList>
            <person name="Junaid A."/>
            <person name="Singh B."/>
            <person name="Bhatia S."/>
        </authorList>
    </citation>
    <scope>NUCLEOTIDE SEQUENCE [LARGE SCALE GENOMIC DNA]</scope>
    <source>
        <strain evidence="6">Urdbean</strain>
    </source>
</reference>
<evidence type="ECO:0000313" key="7">
    <source>
        <dbReference type="Proteomes" id="UP001374535"/>
    </source>
</evidence>
<dbReference type="InterPro" id="IPR013785">
    <property type="entry name" value="Aldolase_TIM"/>
</dbReference>